<dbReference type="Proteomes" id="UP001165186">
    <property type="component" value="Unassembled WGS sequence"/>
</dbReference>
<dbReference type="EMBL" id="BSXG01000020">
    <property type="protein sequence ID" value="GME25505.1"/>
    <property type="molecule type" value="Genomic_DNA"/>
</dbReference>
<protein>
    <submittedName>
        <fullName evidence="1">Uncharacterized protein LTHEOB_3155</fullName>
    </submittedName>
</protein>
<reference evidence="1" key="1">
    <citation type="submission" date="2024-09" db="EMBL/GenBank/DDBJ databases">
        <title>Draft Genome Sequences of Neofusicoccum parvum.</title>
        <authorList>
            <person name="Ashida A."/>
            <person name="Camagna M."/>
            <person name="Tanaka A."/>
            <person name="Takemoto D."/>
        </authorList>
    </citation>
    <scope>NUCLEOTIDE SEQUENCE</scope>
    <source>
        <strain evidence="1">PPO83</strain>
    </source>
</reference>
<accession>A0ACB5RY56</accession>
<sequence length="230" mass="24941">MVSLTTWGAMPQVPPSPTLTNPDMILPDLSDGQDSTPSPRLRSQRPPSPPSHLLRQSFQLAKAPLGRRSAPVSRPLSSSRVSLSDDPQFDDFDGDFDGDTTPKGQARAEDDQVRGTPRTNVMHNWQRDMERKAYESASSGDADSEQYSAGLDGANGDSDGSGSADSSDGRYGSLPYVAGSDDETDNEQWDDGQEELDLEAISSAALSKRAEMILANAKKRLNVRVTRQRT</sequence>
<evidence type="ECO:0000313" key="2">
    <source>
        <dbReference type="Proteomes" id="UP001165186"/>
    </source>
</evidence>
<keyword evidence="2" id="KW-1185">Reference proteome</keyword>
<name>A0ACB5RY56_9PEZI</name>
<comment type="caution">
    <text evidence="1">The sequence shown here is derived from an EMBL/GenBank/DDBJ whole genome shotgun (WGS) entry which is preliminary data.</text>
</comment>
<evidence type="ECO:0000313" key="1">
    <source>
        <dbReference type="EMBL" id="GME25505.1"/>
    </source>
</evidence>
<proteinExistence type="predicted"/>
<gene>
    <name evidence="1" type="primary">g11348</name>
    <name evidence="1" type="ORF">NpPPO83_00011348</name>
</gene>
<organism evidence="1 2">
    <name type="scientific">Neofusicoccum parvum</name>
    <dbReference type="NCBI Taxonomy" id="310453"/>
    <lineage>
        <taxon>Eukaryota</taxon>
        <taxon>Fungi</taxon>
        <taxon>Dikarya</taxon>
        <taxon>Ascomycota</taxon>
        <taxon>Pezizomycotina</taxon>
        <taxon>Dothideomycetes</taxon>
        <taxon>Dothideomycetes incertae sedis</taxon>
        <taxon>Botryosphaeriales</taxon>
        <taxon>Botryosphaeriaceae</taxon>
        <taxon>Neofusicoccum</taxon>
    </lineage>
</organism>